<dbReference type="NCBIfam" id="TIGR01324">
    <property type="entry name" value="cysta_beta_ly_B"/>
    <property type="match status" value="1"/>
</dbReference>
<dbReference type="RefSeq" id="WP_200606875.1">
    <property type="nucleotide sequence ID" value="NZ_JAEHHL010000001.1"/>
</dbReference>
<dbReference type="InterPro" id="IPR054542">
    <property type="entry name" value="Cys_met_metab_PP"/>
</dbReference>
<evidence type="ECO:0000256" key="2">
    <source>
        <dbReference type="ARBA" id="ARBA00009077"/>
    </source>
</evidence>
<protein>
    <submittedName>
        <fullName evidence="10">Cystathionine beta-lyase</fullName>
        <ecNumber evidence="10">4.4.1.8</ecNumber>
    </submittedName>
</protein>
<comment type="catalytic activity">
    <reaction evidence="6">
        <text>L,L-cystathionine + H2O = L-homocysteine + pyruvate + NH4(+)</text>
        <dbReference type="Rhea" id="RHEA:13965"/>
        <dbReference type="ChEBI" id="CHEBI:15361"/>
        <dbReference type="ChEBI" id="CHEBI:15377"/>
        <dbReference type="ChEBI" id="CHEBI:28938"/>
        <dbReference type="ChEBI" id="CHEBI:58161"/>
        <dbReference type="ChEBI" id="CHEBI:58199"/>
    </reaction>
</comment>
<dbReference type="FunFam" id="3.40.640.10:FF:000046">
    <property type="entry name" value="Cystathionine gamma-lyase"/>
    <property type="match status" value="1"/>
</dbReference>
<comment type="catalytic activity">
    <reaction evidence="7">
        <text>an S-substituted L-cysteine + H2O = a thiol + pyruvate + NH4(+)</text>
        <dbReference type="Rhea" id="RHEA:18121"/>
        <dbReference type="ChEBI" id="CHEBI:15361"/>
        <dbReference type="ChEBI" id="CHEBI:15377"/>
        <dbReference type="ChEBI" id="CHEBI:28938"/>
        <dbReference type="ChEBI" id="CHEBI:29256"/>
        <dbReference type="ChEBI" id="CHEBI:58717"/>
        <dbReference type="EC" id="4.4.1.13"/>
    </reaction>
</comment>
<dbReference type="Gene3D" id="3.90.1150.10">
    <property type="entry name" value="Aspartate Aminotransferase, domain 1"/>
    <property type="match status" value="1"/>
</dbReference>
<dbReference type="Gene3D" id="3.40.640.10">
    <property type="entry name" value="Type I PLP-dependent aspartate aminotransferase-like (Major domain)"/>
    <property type="match status" value="1"/>
</dbReference>
<evidence type="ECO:0000256" key="4">
    <source>
        <dbReference type="ARBA" id="ARBA00023239"/>
    </source>
</evidence>
<dbReference type="SUPFAM" id="SSF53383">
    <property type="entry name" value="PLP-dependent transferases"/>
    <property type="match status" value="1"/>
</dbReference>
<keyword evidence="3 8" id="KW-0663">Pyridoxal phosphate</keyword>
<dbReference type="Pfam" id="PF01053">
    <property type="entry name" value="Cys_Met_Meta_PP"/>
    <property type="match status" value="1"/>
</dbReference>
<dbReference type="PIRSF" id="PIRSF001434">
    <property type="entry name" value="CGS"/>
    <property type="match status" value="1"/>
</dbReference>
<comment type="pathway">
    <text evidence="5">Amino-acid biosynthesis; L-methionine biosynthesis via de novo pathway; L-homocysteine from L-cystathionine: step 1/1.</text>
</comment>
<dbReference type="GO" id="GO:0019346">
    <property type="term" value="P:transsulfuration"/>
    <property type="evidence" value="ECO:0007669"/>
    <property type="project" value="InterPro"/>
</dbReference>
<dbReference type="Proteomes" id="UP000655420">
    <property type="component" value="Unassembled WGS sequence"/>
</dbReference>
<evidence type="ECO:0000313" key="10">
    <source>
        <dbReference type="EMBL" id="MBK0398157.1"/>
    </source>
</evidence>
<dbReference type="InterPro" id="IPR000277">
    <property type="entry name" value="Cys/Met-Metab_PyrdxlP-dep_enz"/>
</dbReference>
<proteinExistence type="inferred from homology"/>
<name>A0A8J7SD02_9RHOB</name>
<dbReference type="EC" id="4.4.1.8" evidence="10"/>
<dbReference type="InterPro" id="IPR015421">
    <property type="entry name" value="PyrdxlP-dep_Trfase_major"/>
</dbReference>
<evidence type="ECO:0000256" key="6">
    <source>
        <dbReference type="ARBA" id="ARBA00047517"/>
    </source>
</evidence>
<dbReference type="EMBL" id="JAEHHL010000001">
    <property type="protein sequence ID" value="MBK0398157.1"/>
    <property type="molecule type" value="Genomic_DNA"/>
</dbReference>
<evidence type="ECO:0000256" key="9">
    <source>
        <dbReference type="RuleBase" id="RU362118"/>
    </source>
</evidence>
<sequence length="394" mass="43264">MKDATRAVTAGRNPGAHSGAVNPPVYHCSTILFPTFDALKASRQITSGDGVTYGVHGTPGTYACEEAIRALEGGFRTRLCNSGLQAVTMPLLACLSAGDHLLMVDTAYGPTRTFCDGMLRRLGVETTYYDPLVGGGIRELIRPNTRVVFLESPGSWTFEVQDVPAIAEEAHKAGAIVMMDNTWASPLYFKPFEHGVDVSIQAITKYIGGHSDLVMGAVTSNETVYPKVRQGWQELGLCGSPDDVFLAMRGLRSLHVRMPRHWEAGLKVGHWLMERPEIAEVMHPAMEHDPGHALWKRDFLGAASLFAFTLHEEFSTEAHLAALLDNLEHFGMGFSWGGYESLLIPIYPSRLRTATPWPKQGRPKGQSLRIHIGLEDTGDLIDDLAAGLDRMRRV</sequence>
<evidence type="ECO:0000256" key="8">
    <source>
        <dbReference type="PIRSR" id="PIRSR001434-2"/>
    </source>
</evidence>
<dbReference type="InterPro" id="IPR015424">
    <property type="entry name" value="PyrdxlP-dep_Trfase"/>
</dbReference>
<keyword evidence="11" id="KW-1185">Reference proteome</keyword>
<dbReference type="InterPro" id="IPR006233">
    <property type="entry name" value="Cys_b_lyase_bac"/>
</dbReference>
<evidence type="ECO:0000256" key="7">
    <source>
        <dbReference type="ARBA" id="ARBA00047625"/>
    </source>
</evidence>
<dbReference type="GO" id="GO:0030170">
    <property type="term" value="F:pyridoxal phosphate binding"/>
    <property type="evidence" value="ECO:0007669"/>
    <property type="project" value="InterPro"/>
</dbReference>
<evidence type="ECO:0000256" key="1">
    <source>
        <dbReference type="ARBA" id="ARBA00001933"/>
    </source>
</evidence>
<evidence type="ECO:0000256" key="5">
    <source>
        <dbReference type="ARBA" id="ARBA00046315"/>
    </source>
</evidence>
<reference evidence="10" key="1">
    <citation type="submission" date="2020-12" db="EMBL/GenBank/DDBJ databases">
        <title>Bacterial taxonomy.</title>
        <authorList>
            <person name="Pan X."/>
        </authorList>
    </citation>
    <scope>NUCLEOTIDE SEQUENCE</scope>
    <source>
        <strain evidence="10">M0105</strain>
    </source>
</reference>
<gene>
    <name evidence="10" type="primary">metC</name>
    <name evidence="10" type="ORF">H0I76_03055</name>
</gene>
<comment type="cofactor">
    <cofactor evidence="1 9">
        <name>pyridoxal 5'-phosphate</name>
        <dbReference type="ChEBI" id="CHEBI:597326"/>
    </cofactor>
</comment>
<comment type="caution">
    <text evidence="10">The sequence shown here is derived from an EMBL/GenBank/DDBJ whole genome shotgun (WGS) entry which is preliminary data.</text>
</comment>
<dbReference type="PANTHER" id="PTHR43500">
    <property type="entry name" value="CYSTATHIONINE BETA-LYASE-RELATED"/>
    <property type="match status" value="1"/>
</dbReference>
<evidence type="ECO:0000313" key="11">
    <source>
        <dbReference type="Proteomes" id="UP000655420"/>
    </source>
</evidence>
<dbReference type="GO" id="GO:0019450">
    <property type="term" value="P:L-cysteine catabolic process to pyruvate"/>
    <property type="evidence" value="ECO:0007669"/>
    <property type="project" value="TreeGrafter"/>
</dbReference>
<evidence type="ECO:0000256" key="3">
    <source>
        <dbReference type="ARBA" id="ARBA00022898"/>
    </source>
</evidence>
<feature type="modified residue" description="N6-(pyridoxal phosphate)lysine" evidence="8">
    <location>
        <position position="205"/>
    </location>
</feature>
<dbReference type="PROSITE" id="PS00868">
    <property type="entry name" value="CYS_MET_METAB_PP"/>
    <property type="match status" value="1"/>
</dbReference>
<organism evidence="10 11">
    <name type="scientific">Thermohalobaculum xanthum</name>
    <dbReference type="NCBI Taxonomy" id="2753746"/>
    <lineage>
        <taxon>Bacteria</taxon>
        <taxon>Pseudomonadati</taxon>
        <taxon>Pseudomonadota</taxon>
        <taxon>Alphaproteobacteria</taxon>
        <taxon>Rhodobacterales</taxon>
        <taxon>Paracoccaceae</taxon>
        <taxon>Thermohalobaculum</taxon>
    </lineage>
</organism>
<dbReference type="PANTHER" id="PTHR43500:SF1">
    <property type="entry name" value="CYSTATHIONINE BETA-LYASE-RELATED"/>
    <property type="match status" value="1"/>
</dbReference>
<accession>A0A8J7SD02</accession>
<dbReference type="AlphaFoldDB" id="A0A8J7SD02"/>
<dbReference type="InterPro" id="IPR015422">
    <property type="entry name" value="PyrdxlP-dep_Trfase_small"/>
</dbReference>
<comment type="similarity">
    <text evidence="2 9">Belongs to the trans-sulfuration enzymes family.</text>
</comment>
<keyword evidence="4 10" id="KW-0456">Lyase</keyword>
<dbReference type="GO" id="GO:0047804">
    <property type="term" value="F:cysteine-S-conjugate beta-lyase activity"/>
    <property type="evidence" value="ECO:0007669"/>
    <property type="project" value="UniProtKB-EC"/>
</dbReference>